<accession>A0A1C3H6W5</accession>
<evidence type="ECO:0000313" key="2">
    <source>
        <dbReference type="EMBL" id="SAM71420.1"/>
    </source>
</evidence>
<keyword evidence="1" id="KW-0472">Membrane</keyword>
<feature type="transmembrane region" description="Helical" evidence="1">
    <location>
        <begin position="58"/>
        <end position="78"/>
    </location>
</feature>
<reference evidence="3" key="1">
    <citation type="submission" date="2016-04" db="EMBL/GenBank/DDBJ databases">
        <authorList>
            <person name="Tagini F."/>
        </authorList>
    </citation>
    <scope>NUCLEOTIDE SEQUENCE [LARGE SCALE GENOMIC DNA]</scope>
    <source>
        <strain evidence="3">CHUV0807</strain>
    </source>
</reference>
<dbReference type="EMBL" id="FKLO01000079">
    <property type="protein sequence ID" value="SAM71420.1"/>
    <property type="molecule type" value="Genomic_DNA"/>
</dbReference>
<dbReference type="Pfam" id="PF02325">
    <property type="entry name" value="CCB3_YggT"/>
    <property type="match status" value="2"/>
</dbReference>
<keyword evidence="1" id="KW-0812">Transmembrane</keyword>
<evidence type="ECO:0000256" key="1">
    <source>
        <dbReference type="SAM" id="Phobius"/>
    </source>
</evidence>
<dbReference type="RefSeq" id="WP_079542037.1">
    <property type="nucleotide sequence ID" value="NZ_CAUQZP010000012.1"/>
</dbReference>
<proteinExistence type="predicted"/>
<dbReference type="Proteomes" id="UP000190837">
    <property type="component" value="Unassembled WGS sequence"/>
</dbReference>
<dbReference type="GO" id="GO:0016020">
    <property type="term" value="C:membrane"/>
    <property type="evidence" value="ECO:0007669"/>
    <property type="project" value="InterPro"/>
</dbReference>
<protein>
    <submittedName>
        <fullName evidence="2">Integral membrane protein YggT, involved in response to extracytoplasmic stress (Osmotic shock)</fullName>
    </submittedName>
</protein>
<sequence>MQDLIIFLGKLAIALFIVRFHTNLYRLGFNPVAAKLNRATDPLVLPFRKLLPTSRFDFGAVIVAAIIALFVAFILIPAPLALPIALLMLVSVWLNTVFYAILITVIGSWLQTDPRQPVMQIALSCSDWLMAPLRRIIPPVGMLDFTPMAALFLIYFAQRGIATLILGGFNG</sequence>
<organism evidence="2 3">
    <name type="scientific">Cardiobacterium hominis</name>
    <dbReference type="NCBI Taxonomy" id="2718"/>
    <lineage>
        <taxon>Bacteria</taxon>
        <taxon>Pseudomonadati</taxon>
        <taxon>Pseudomonadota</taxon>
        <taxon>Gammaproteobacteria</taxon>
        <taxon>Cardiobacteriales</taxon>
        <taxon>Cardiobacteriaceae</taxon>
        <taxon>Cardiobacterium</taxon>
    </lineage>
</organism>
<name>A0A1C3H6W5_9GAMM</name>
<keyword evidence="1" id="KW-1133">Transmembrane helix</keyword>
<gene>
    <name evidence="2" type="ORF">CHUV0807_2320</name>
</gene>
<dbReference type="AlphaFoldDB" id="A0A1C3H6W5"/>
<dbReference type="InterPro" id="IPR003425">
    <property type="entry name" value="CCB3/YggT"/>
</dbReference>
<feature type="transmembrane region" description="Helical" evidence="1">
    <location>
        <begin position="85"/>
        <end position="110"/>
    </location>
</feature>
<evidence type="ECO:0000313" key="3">
    <source>
        <dbReference type="Proteomes" id="UP000190837"/>
    </source>
</evidence>